<evidence type="ECO:0000256" key="3">
    <source>
        <dbReference type="ARBA" id="ARBA00018821"/>
    </source>
</evidence>
<dbReference type="EMBL" id="AP011526">
    <property type="protein sequence ID" value="BAP62057.1"/>
    <property type="molecule type" value="Genomic_DNA"/>
</dbReference>
<evidence type="ECO:0000256" key="2">
    <source>
        <dbReference type="ARBA" id="ARBA00009462"/>
    </source>
</evidence>
<comment type="function">
    <text evidence="1 7">Involved in ribosome biogenesis; more specifically in 18S rRNA pseudouridylation and in cleavage of pre-rRNA.</text>
</comment>
<evidence type="ECO:0000256" key="4">
    <source>
        <dbReference type="ARBA" id="ARBA00022517"/>
    </source>
</evidence>
<comment type="similarity">
    <text evidence="2 7">Belongs to the NOP10 family.</text>
</comment>
<gene>
    <name evidence="7" type="primary">nop10</name>
    <name evidence="8" type="ORF">MMKA1_19400</name>
</gene>
<evidence type="ECO:0000256" key="1">
    <source>
        <dbReference type="ARBA" id="ARBA00002325"/>
    </source>
</evidence>
<dbReference type="KEGG" id="mmak:MMKA1_19400"/>
<reference evidence="8 9" key="1">
    <citation type="submission" date="2009-06" db="EMBL/GenBank/DDBJ databases">
        <title>Molecular Evidence for Microbiologically Influenced Corrosion from genome of Methanogen.</title>
        <authorList>
            <person name="Ito N."/>
            <person name="Tsurumaru H."/>
            <person name="Shimizu A."/>
            <person name="Harada T."/>
            <person name="Hosoyama A."/>
            <person name="Horikawa H."/>
            <person name="Wakai S."/>
            <person name="Sasaki K."/>
            <person name="Nishijima K."/>
            <person name="Ataku H."/>
            <person name="Yamazaki J."/>
            <person name="Mise M."/>
            <person name="Yamazaki S."/>
            <person name="Tanikawa S."/>
            <person name="Harayama S."/>
            <person name="Fujita N."/>
        </authorList>
    </citation>
    <scope>NUCLEOTIDE SEQUENCE [LARGE SCALE GENOMIC DNA]</scope>
    <source>
        <strain evidence="9">KA1 ( NBRC 102054)</strain>
    </source>
</reference>
<dbReference type="GeneID" id="10983290"/>
<keyword evidence="5 7" id="KW-0698">rRNA processing</keyword>
<dbReference type="GO" id="GO:0006364">
    <property type="term" value="P:rRNA processing"/>
    <property type="evidence" value="ECO:0007669"/>
    <property type="project" value="UniProtKB-UniRule"/>
</dbReference>
<dbReference type="GO" id="GO:1990904">
    <property type="term" value="C:ribonucleoprotein complex"/>
    <property type="evidence" value="ECO:0007669"/>
    <property type="project" value="UniProtKB-KW"/>
</dbReference>
<dbReference type="InterPro" id="IPR036756">
    <property type="entry name" value="H/ACA_rnp_Nop10_sf"/>
</dbReference>
<dbReference type="InterPro" id="IPR007264">
    <property type="entry name" value="H/ACA_rnp_Nop10"/>
</dbReference>
<dbReference type="Pfam" id="PF04135">
    <property type="entry name" value="Nop10p"/>
    <property type="match status" value="1"/>
</dbReference>
<dbReference type="SUPFAM" id="SSF144210">
    <property type="entry name" value="Nop10-like SnoRNP"/>
    <property type="match status" value="1"/>
</dbReference>
<protein>
    <recommendedName>
        <fullName evidence="3 7">Ribosome biogenesis protein Nop10</fullName>
    </recommendedName>
</protein>
<evidence type="ECO:0000256" key="7">
    <source>
        <dbReference type="HAMAP-Rule" id="MF_00803"/>
    </source>
</evidence>
<evidence type="ECO:0000256" key="6">
    <source>
        <dbReference type="ARBA" id="ARBA00023274"/>
    </source>
</evidence>
<dbReference type="AlphaFoldDB" id="A0A2Z5PRS2"/>
<dbReference type="NCBIfam" id="NF009623">
    <property type="entry name" value="PRK13130.1"/>
    <property type="match status" value="1"/>
</dbReference>
<organism evidence="8 9">
    <name type="scientific">Methanococcus maripaludis KA1</name>
    <dbReference type="NCBI Taxonomy" id="637914"/>
    <lineage>
        <taxon>Archaea</taxon>
        <taxon>Methanobacteriati</taxon>
        <taxon>Methanobacteriota</taxon>
        <taxon>Methanomada group</taxon>
        <taxon>Methanococci</taxon>
        <taxon>Methanococcales</taxon>
        <taxon>Methanococcaceae</taxon>
        <taxon>Methanococcus</taxon>
    </lineage>
</organism>
<dbReference type="RefSeq" id="WP_011171650.1">
    <property type="nucleotide sequence ID" value="NZ_AP011526.1"/>
</dbReference>
<evidence type="ECO:0000313" key="8">
    <source>
        <dbReference type="EMBL" id="BAP62057.1"/>
    </source>
</evidence>
<dbReference type="GO" id="GO:0001522">
    <property type="term" value="P:pseudouridine synthesis"/>
    <property type="evidence" value="ECO:0007669"/>
    <property type="project" value="InterPro"/>
</dbReference>
<accession>A0A2Z5PRS2</accession>
<dbReference type="Proteomes" id="UP000264208">
    <property type="component" value="Chromosome"/>
</dbReference>
<dbReference type="HAMAP" id="MF_00803">
    <property type="entry name" value="Nop10"/>
    <property type="match status" value="1"/>
</dbReference>
<sequence>MKMKKCPKCGKYTLKDFCSECNEKSVTVKPPRFSPVDKYGKYRRALKKAKM</sequence>
<dbReference type="Gene3D" id="2.20.28.40">
    <property type="entry name" value="H/ACA ribonucleoprotein complex, subunit Nop10"/>
    <property type="match status" value="1"/>
</dbReference>
<dbReference type="InterPro" id="IPR023532">
    <property type="entry name" value="Nop10_arc-typ"/>
</dbReference>
<evidence type="ECO:0000313" key="9">
    <source>
        <dbReference type="Proteomes" id="UP000264208"/>
    </source>
</evidence>
<proteinExistence type="inferred from homology"/>
<dbReference type="GO" id="GO:0030515">
    <property type="term" value="F:snoRNA binding"/>
    <property type="evidence" value="ECO:0007669"/>
    <property type="project" value="InterPro"/>
</dbReference>
<dbReference type="SMR" id="A0A2Z5PRS2"/>
<keyword evidence="6 7" id="KW-0687">Ribonucleoprotein</keyword>
<name>A0A2Z5PRS2_METMI</name>
<keyword evidence="4 7" id="KW-0690">Ribosome biogenesis</keyword>
<dbReference type="GeneID" id="41280354"/>
<evidence type="ECO:0000256" key="5">
    <source>
        <dbReference type="ARBA" id="ARBA00022552"/>
    </source>
</evidence>